<keyword evidence="2" id="KW-0472">Membrane</keyword>
<gene>
    <name evidence="4" type="ORF">DFA_07772</name>
</gene>
<feature type="compositionally biased region" description="Low complexity" evidence="1">
    <location>
        <begin position="401"/>
        <end position="482"/>
    </location>
</feature>
<evidence type="ECO:0000256" key="3">
    <source>
        <dbReference type="SAM" id="SignalP"/>
    </source>
</evidence>
<evidence type="ECO:0000313" key="5">
    <source>
        <dbReference type="Proteomes" id="UP000007797"/>
    </source>
</evidence>
<feature type="chain" id="PRO_5003316048" evidence="3">
    <location>
        <begin position="32"/>
        <end position="511"/>
    </location>
</feature>
<proteinExistence type="predicted"/>
<evidence type="ECO:0000256" key="1">
    <source>
        <dbReference type="SAM" id="MobiDB-lite"/>
    </source>
</evidence>
<evidence type="ECO:0000313" key="4">
    <source>
        <dbReference type="EMBL" id="EGG16794.1"/>
    </source>
</evidence>
<feature type="transmembrane region" description="Helical" evidence="2">
    <location>
        <begin position="489"/>
        <end position="509"/>
    </location>
</feature>
<name>F4Q372_CACFS</name>
<protein>
    <submittedName>
        <fullName evidence="4">Uncharacterized protein</fullName>
    </submittedName>
</protein>
<dbReference type="EMBL" id="GL883021">
    <property type="protein sequence ID" value="EGG16794.1"/>
    <property type="molecule type" value="Genomic_DNA"/>
</dbReference>
<sequence length="511" mass="56099">MIFSIGNSFSWSRTAVMIILSQLFISQCCNGLEYVLIMTFNTSSCTMATVKDFSSIPLDTCFPHEQSISNSFKYTITKSADGSKRPTINQYADNNCTWRSSELVDNDVGIGTCTQSKVDSTIYNNAEIITEANHQAINPFGDRYCYEKYTAPCKVGVPYSKTCFMRGTNVFDRATNEWVSSANKTTNAPPFSGPEMIFGMPLILEYKLFYESSESVPWSSIVFPMDKGCDIVSTNITRFTNLGLRVFLTNYKGLGPAAISKETVYSSWEYYMDQYAYVNPTRTPDLLQDSSIDCRVMGDQVAMWQTADTNKEIFKIDCIIQDDADGADEPRDKDRDNDPCYSESFGGCKRGSSSEYSMSCYAYGYINCSSAYHVKCQAGNNVCEYKHGHLVMPGTNDTHSSKSSLVRPSASSSAVNTNSNLSSSDNHSTTTTTTTTTGVVQLNTTTTSTTTSTATTTTTTTTGESSPPAKRSSSSSQSTASSTTLSSSYFSIIIIAMLAYIFLPILNTLTL</sequence>
<organism evidence="4 5">
    <name type="scientific">Cavenderia fasciculata</name>
    <name type="common">Slime mold</name>
    <name type="synonym">Dictyostelium fasciculatum</name>
    <dbReference type="NCBI Taxonomy" id="261658"/>
    <lineage>
        <taxon>Eukaryota</taxon>
        <taxon>Amoebozoa</taxon>
        <taxon>Evosea</taxon>
        <taxon>Eumycetozoa</taxon>
        <taxon>Dictyostelia</taxon>
        <taxon>Acytosteliales</taxon>
        <taxon>Cavenderiaceae</taxon>
        <taxon>Cavenderia</taxon>
    </lineage>
</organism>
<accession>F4Q372</accession>
<keyword evidence="2" id="KW-0812">Transmembrane</keyword>
<dbReference type="AlphaFoldDB" id="F4Q372"/>
<feature type="region of interest" description="Disordered" evidence="1">
    <location>
        <begin position="394"/>
        <end position="482"/>
    </location>
</feature>
<dbReference type="RefSeq" id="XP_004355268.1">
    <property type="nucleotide sequence ID" value="XM_004355216.1"/>
</dbReference>
<dbReference type="KEGG" id="dfa:DFA_07772"/>
<keyword evidence="5" id="KW-1185">Reference proteome</keyword>
<keyword evidence="3" id="KW-0732">Signal</keyword>
<dbReference type="GeneID" id="14869409"/>
<keyword evidence="2" id="KW-1133">Transmembrane helix</keyword>
<evidence type="ECO:0000256" key="2">
    <source>
        <dbReference type="SAM" id="Phobius"/>
    </source>
</evidence>
<dbReference type="Proteomes" id="UP000007797">
    <property type="component" value="Unassembled WGS sequence"/>
</dbReference>
<feature type="signal peptide" evidence="3">
    <location>
        <begin position="1"/>
        <end position="31"/>
    </location>
</feature>
<reference evidence="5" key="1">
    <citation type="journal article" date="2011" name="Genome Res.">
        <title>Phylogeny-wide analysis of social amoeba genomes highlights ancient origins for complex intercellular communication.</title>
        <authorList>
            <person name="Heidel A.J."/>
            <person name="Lawal H.M."/>
            <person name="Felder M."/>
            <person name="Schilde C."/>
            <person name="Helps N.R."/>
            <person name="Tunggal B."/>
            <person name="Rivero F."/>
            <person name="John U."/>
            <person name="Schleicher M."/>
            <person name="Eichinger L."/>
            <person name="Platzer M."/>
            <person name="Noegel A.A."/>
            <person name="Schaap P."/>
            <person name="Gloeckner G."/>
        </authorList>
    </citation>
    <scope>NUCLEOTIDE SEQUENCE [LARGE SCALE GENOMIC DNA]</scope>
    <source>
        <strain evidence="5">SH3</strain>
    </source>
</reference>